<gene>
    <name evidence="9" type="ORF">A2462_01170</name>
</gene>
<name>A0A1F4TMV7_UNCSA</name>
<dbReference type="InterPro" id="IPR029072">
    <property type="entry name" value="YebC-like"/>
</dbReference>
<dbReference type="Gene3D" id="1.10.10.200">
    <property type="match status" value="1"/>
</dbReference>
<dbReference type="InterPro" id="IPR049083">
    <property type="entry name" value="TACO1_YebC_N"/>
</dbReference>
<reference evidence="9 10" key="1">
    <citation type="journal article" date="2016" name="Nat. Commun.">
        <title>Thousands of microbial genomes shed light on interconnected biogeochemical processes in an aquifer system.</title>
        <authorList>
            <person name="Anantharaman K."/>
            <person name="Brown C.T."/>
            <person name="Hug L.A."/>
            <person name="Sharon I."/>
            <person name="Castelle C.J."/>
            <person name="Probst A.J."/>
            <person name="Thomas B.C."/>
            <person name="Singh A."/>
            <person name="Wilkins M.J."/>
            <person name="Karaoz U."/>
            <person name="Brodie E.L."/>
            <person name="Williams K.H."/>
            <person name="Hubbard S.S."/>
            <person name="Banfield J.F."/>
        </authorList>
    </citation>
    <scope>NUCLEOTIDE SEQUENCE [LARGE SCALE GENOMIC DNA]</scope>
</reference>
<dbReference type="GO" id="GO:0005829">
    <property type="term" value="C:cytosol"/>
    <property type="evidence" value="ECO:0007669"/>
    <property type="project" value="TreeGrafter"/>
</dbReference>
<dbReference type="NCBIfam" id="NF009044">
    <property type="entry name" value="PRK12378.1"/>
    <property type="match status" value="1"/>
</dbReference>
<dbReference type="NCBIfam" id="TIGR01033">
    <property type="entry name" value="YebC/PmpR family DNA-binding transcriptional regulator"/>
    <property type="match status" value="1"/>
</dbReference>
<keyword evidence="4 6" id="KW-0238">DNA-binding</keyword>
<organism evidence="9 10">
    <name type="scientific">candidate division WOR-1 bacterium RIFOXYC2_FULL_41_25</name>
    <dbReference type="NCBI Taxonomy" id="1802586"/>
    <lineage>
        <taxon>Bacteria</taxon>
        <taxon>Bacillati</taxon>
        <taxon>Saganbacteria</taxon>
    </lineage>
</organism>
<evidence type="ECO:0000256" key="2">
    <source>
        <dbReference type="ARBA" id="ARBA00022490"/>
    </source>
</evidence>
<dbReference type="FunFam" id="3.30.70.980:FF:000002">
    <property type="entry name" value="Probable transcriptional regulatory protein YebC"/>
    <property type="match status" value="1"/>
</dbReference>
<dbReference type="Pfam" id="PF01709">
    <property type="entry name" value="Transcrip_reg"/>
    <property type="match status" value="1"/>
</dbReference>
<evidence type="ECO:0000256" key="1">
    <source>
        <dbReference type="ARBA" id="ARBA00008724"/>
    </source>
</evidence>
<keyword evidence="3 6" id="KW-0805">Transcription regulation</keyword>
<comment type="subcellular location">
    <subcellularLocation>
        <location evidence="6">Cytoplasm</location>
    </subcellularLocation>
</comment>
<dbReference type="PANTHER" id="PTHR12532">
    <property type="entry name" value="TRANSLATIONAL ACTIVATOR OF CYTOCHROME C OXIDASE 1"/>
    <property type="match status" value="1"/>
</dbReference>
<dbReference type="GO" id="GO:0003677">
    <property type="term" value="F:DNA binding"/>
    <property type="evidence" value="ECO:0007669"/>
    <property type="project" value="UniProtKB-UniRule"/>
</dbReference>
<comment type="caution">
    <text evidence="9">The sequence shown here is derived from an EMBL/GenBank/DDBJ whole genome shotgun (WGS) entry which is preliminary data.</text>
</comment>
<feature type="domain" description="TACO1/YebC-like N-terminal" evidence="8">
    <location>
        <begin position="5"/>
        <end position="76"/>
    </location>
</feature>
<feature type="domain" description="TACO1/YebC-like second and third" evidence="7">
    <location>
        <begin position="83"/>
        <end position="238"/>
    </location>
</feature>
<dbReference type="InterPro" id="IPR017856">
    <property type="entry name" value="Integrase-like_N"/>
</dbReference>
<keyword evidence="5 6" id="KW-0804">Transcription</keyword>
<proteinExistence type="inferred from homology"/>
<dbReference type="InterPro" id="IPR002876">
    <property type="entry name" value="Transcrip_reg_TACO1-like"/>
</dbReference>
<evidence type="ECO:0000259" key="8">
    <source>
        <dbReference type="Pfam" id="PF20772"/>
    </source>
</evidence>
<dbReference type="InterPro" id="IPR048300">
    <property type="entry name" value="TACO1_YebC-like_2nd/3rd_dom"/>
</dbReference>
<evidence type="ECO:0000256" key="3">
    <source>
        <dbReference type="ARBA" id="ARBA00023015"/>
    </source>
</evidence>
<evidence type="ECO:0000313" key="9">
    <source>
        <dbReference type="EMBL" id="OGC34062.1"/>
    </source>
</evidence>
<dbReference type="PANTHER" id="PTHR12532:SF6">
    <property type="entry name" value="TRANSCRIPTIONAL REGULATORY PROTEIN YEBC-RELATED"/>
    <property type="match status" value="1"/>
</dbReference>
<dbReference type="SUPFAM" id="SSF75625">
    <property type="entry name" value="YebC-like"/>
    <property type="match status" value="1"/>
</dbReference>
<dbReference type="NCBIfam" id="NF001030">
    <property type="entry name" value="PRK00110.1"/>
    <property type="match status" value="1"/>
</dbReference>
<dbReference type="Proteomes" id="UP000177309">
    <property type="component" value="Unassembled WGS sequence"/>
</dbReference>
<sequence>MSGHSKWSTIKHKKGKTDAARGKVFTKIIREITTAAKQSGGDPDTNPRLRLAIDKAKEANMPNDNVERAIAKATGGGDGVTLDEVTYEGYGPSGVAVIVEAITDNTNRTVSEIKNLFVKNGGSMGAAGCVGWLFKKKGILSFDKKGLDVDTLSMAAIDAGAEDIEDDETTIDIVTTPENYQKFLQAIKAQNFTPSNAEISMIPSTKVKIESKDVAQKVLKLMEVMEDNDDVQNVYANFDISDDILEQIEKQ</sequence>
<evidence type="ECO:0000256" key="4">
    <source>
        <dbReference type="ARBA" id="ARBA00023125"/>
    </source>
</evidence>
<evidence type="ECO:0000256" key="5">
    <source>
        <dbReference type="ARBA" id="ARBA00023163"/>
    </source>
</evidence>
<dbReference type="Pfam" id="PF20772">
    <property type="entry name" value="TACO1_YebC_N"/>
    <property type="match status" value="1"/>
</dbReference>
<evidence type="ECO:0000259" key="7">
    <source>
        <dbReference type="Pfam" id="PF01709"/>
    </source>
</evidence>
<dbReference type="HAMAP" id="MF_00693">
    <property type="entry name" value="Transcrip_reg_TACO1"/>
    <property type="match status" value="1"/>
</dbReference>
<dbReference type="GO" id="GO:0006355">
    <property type="term" value="P:regulation of DNA-templated transcription"/>
    <property type="evidence" value="ECO:0007669"/>
    <property type="project" value="UniProtKB-UniRule"/>
</dbReference>
<comment type="similarity">
    <text evidence="1 6">Belongs to the TACO1 family.</text>
</comment>
<dbReference type="Gene3D" id="3.30.70.980">
    <property type="match status" value="2"/>
</dbReference>
<evidence type="ECO:0000256" key="6">
    <source>
        <dbReference type="HAMAP-Rule" id="MF_00693"/>
    </source>
</evidence>
<dbReference type="AlphaFoldDB" id="A0A1F4TMV7"/>
<evidence type="ECO:0000313" key="10">
    <source>
        <dbReference type="Proteomes" id="UP000177309"/>
    </source>
</evidence>
<dbReference type="FunFam" id="1.10.10.200:FF:000002">
    <property type="entry name" value="Probable transcriptional regulatory protein CLM62_37755"/>
    <property type="match status" value="1"/>
</dbReference>
<dbReference type="EMBL" id="MEUI01000023">
    <property type="protein sequence ID" value="OGC34062.1"/>
    <property type="molecule type" value="Genomic_DNA"/>
</dbReference>
<accession>A0A1F4TMV7</accession>
<keyword evidence="2 6" id="KW-0963">Cytoplasm</keyword>
<protein>
    <recommendedName>
        <fullName evidence="6">Probable transcriptional regulatory protein A2462_01170</fullName>
    </recommendedName>
</protein>
<dbReference type="InterPro" id="IPR026564">
    <property type="entry name" value="Transcrip_reg_TACO1-like_dom3"/>
</dbReference>